<organism evidence="2 3">
    <name type="scientific">Ohtaekwangia koreensis</name>
    <dbReference type="NCBI Taxonomy" id="688867"/>
    <lineage>
        <taxon>Bacteria</taxon>
        <taxon>Pseudomonadati</taxon>
        <taxon>Bacteroidota</taxon>
        <taxon>Cytophagia</taxon>
        <taxon>Cytophagales</taxon>
        <taxon>Fulvivirgaceae</taxon>
        <taxon>Ohtaekwangia</taxon>
    </lineage>
</organism>
<name>A0A1T5L8B8_9BACT</name>
<dbReference type="Proteomes" id="UP000190961">
    <property type="component" value="Unassembled WGS sequence"/>
</dbReference>
<dbReference type="SUPFAM" id="SSF52540">
    <property type="entry name" value="P-loop containing nucleoside triphosphate hydrolases"/>
    <property type="match status" value="1"/>
</dbReference>
<dbReference type="InterPro" id="IPR052735">
    <property type="entry name" value="NAD_biosynth-regulator"/>
</dbReference>
<dbReference type="InterPro" id="IPR038727">
    <property type="entry name" value="NadR/Ttd14_AAA_dom"/>
</dbReference>
<keyword evidence="3" id="KW-1185">Reference proteome</keyword>
<accession>A0A1T5L8B8</accession>
<gene>
    <name evidence="2" type="ORF">SAMN05660236_2694</name>
</gene>
<dbReference type="Gene3D" id="3.40.50.300">
    <property type="entry name" value="P-loop containing nucleotide triphosphate hydrolases"/>
    <property type="match status" value="1"/>
</dbReference>
<evidence type="ECO:0000313" key="3">
    <source>
        <dbReference type="Proteomes" id="UP000190961"/>
    </source>
</evidence>
<proteinExistence type="predicted"/>
<dbReference type="PANTHER" id="PTHR37512:SF1">
    <property type="entry name" value="NADR_TTD14 AAA DOMAIN-CONTAINING PROTEIN"/>
    <property type="match status" value="1"/>
</dbReference>
<feature type="domain" description="NadR/Ttd14 AAA" evidence="1">
    <location>
        <begin position="11"/>
        <end position="165"/>
    </location>
</feature>
<dbReference type="Pfam" id="PF13521">
    <property type="entry name" value="AAA_28"/>
    <property type="match status" value="1"/>
</dbReference>
<dbReference type="InterPro" id="IPR027417">
    <property type="entry name" value="P-loop_NTPase"/>
</dbReference>
<dbReference type="RefSeq" id="WP_221408949.1">
    <property type="nucleotide sequence ID" value="NZ_FUZU01000002.1"/>
</dbReference>
<dbReference type="STRING" id="688867.SAMN05660236_2694"/>
<evidence type="ECO:0000313" key="2">
    <source>
        <dbReference type="EMBL" id="SKC71945.1"/>
    </source>
</evidence>
<dbReference type="PANTHER" id="PTHR37512">
    <property type="entry name" value="TRIFUNCTIONAL NAD BIOSYNTHESIS/REGULATOR PROTEIN NADR"/>
    <property type="match status" value="1"/>
</dbReference>
<evidence type="ECO:0000259" key="1">
    <source>
        <dbReference type="Pfam" id="PF13521"/>
    </source>
</evidence>
<dbReference type="AlphaFoldDB" id="A0A1T5L8B8"/>
<dbReference type="EMBL" id="FUZU01000002">
    <property type="protein sequence ID" value="SKC71945.1"/>
    <property type="molecule type" value="Genomic_DNA"/>
</dbReference>
<keyword evidence="2" id="KW-0808">Transferase</keyword>
<keyword evidence="2" id="KW-0548">Nucleotidyltransferase</keyword>
<protein>
    <submittedName>
        <fullName evidence="2">Nicotinamide-nucleotide adenylyltransferase, NadR type</fullName>
    </submittedName>
</protein>
<reference evidence="2 3" key="1">
    <citation type="submission" date="2017-02" db="EMBL/GenBank/DDBJ databases">
        <authorList>
            <person name="Peterson S.W."/>
        </authorList>
    </citation>
    <scope>NUCLEOTIDE SEQUENCE [LARGE SCALE GENOMIC DNA]</scope>
    <source>
        <strain evidence="2 3">DSM 25262</strain>
    </source>
</reference>
<sequence length="180" mass="21312">MNAFDLPAIKKVAIIGPECTGKSDLSKFLAEHYNTVWNPEYARGYIDHLVRPYEEYDLLTIAHGQLRLEDEWTRDANRVLICDTNLYVIKVWSEFKYGSCHKEILHHIATRKYDLYLLTYVDLPWQEDPQREHPNQREELYNIYLKEMKNQSVPFIEIRGDREQRKQLAVNAIDTILATV</sequence>
<dbReference type="GO" id="GO:0016779">
    <property type="term" value="F:nucleotidyltransferase activity"/>
    <property type="evidence" value="ECO:0007669"/>
    <property type="project" value="UniProtKB-KW"/>
</dbReference>